<evidence type="ECO:0000313" key="2">
    <source>
        <dbReference type="Proteomes" id="UP000692954"/>
    </source>
</evidence>
<dbReference type="Proteomes" id="UP000692954">
    <property type="component" value="Unassembled WGS sequence"/>
</dbReference>
<evidence type="ECO:0000313" key="1">
    <source>
        <dbReference type="EMBL" id="CAD8131314.1"/>
    </source>
</evidence>
<name>A0A8S1RY19_9CILI</name>
<dbReference type="AlphaFoldDB" id="A0A8S1RY19"/>
<dbReference type="EMBL" id="CAJJDN010000463">
    <property type="protein sequence ID" value="CAD8131314.1"/>
    <property type="molecule type" value="Genomic_DNA"/>
</dbReference>
<accession>A0A8S1RY19</accession>
<gene>
    <name evidence="1" type="ORF">PSON_ATCC_30995.1.T4630003</name>
</gene>
<proteinExistence type="predicted"/>
<organism evidence="1 2">
    <name type="scientific">Paramecium sonneborni</name>
    <dbReference type="NCBI Taxonomy" id="65129"/>
    <lineage>
        <taxon>Eukaryota</taxon>
        <taxon>Sar</taxon>
        <taxon>Alveolata</taxon>
        <taxon>Ciliophora</taxon>
        <taxon>Intramacronucleata</taxon>
        <taxon>Oligohymenophorea</taxon>
        <taxon>Peniculida</taxon>
        <taxon>Parameciidae</taxon>
        <taxon>Paramecium</taxon>
    </lineage>
</organism>
<keyword evidence="2" id="KW-1185">Reference proteome</keyword>
<comment type="caution">
    <text evidence="1">The sequence shown here is derived from an EMBL/GenBank/DDBJ whole genome shotgun (WGS) entry which is preliminary data.</text>
</comment>
<protein>
    <submittedName>
        <fullName evidence="1">Uncharacterized protein</fullName>
    </submittedName>
</protein>
<reference evidence="1" key="1">
    <citation type="submission" date="2021-01" db="EMBL/GenBank/DDBJ databases">
        <authorList>
            <consortium name="Genoscope - CEA"/>
            <person name="William W."/>
        </authorList>
    </citation>
    <scope>NUCLEOTIDE SEQUENCE</scope>
</reference>
<sequence>MLLSIQQFLLQNQLNQVQYLKRKQMKKSLLLYGILQNQLLLDNYLKFLINNMIYIQEMFFQRLNLCTWKQCMQKSHKKKNTFWINQSQKYQRYQSLEIY</sequence>